<feature type="domain" description="Bacterial alpha-L-rhamnosidase N-terminal" evidence="6">
    <location>
        <begin position="357"/>
        <end position="524"/>
    </location>
</feature>
<dbReference type="InterPro" id="IPR013737">
    <property type="entry name" value="Bac_rhamnosid_N"/>
</dbReference>
<feature type="domain" description="Alpha-L-rhamnosidase six-hairpin glycosidase" evidence="7">
    <location>
        <begin position="639"/>
        <end position="973"/>
    </location>
</feature>
<dbReference type="Pfam" id="PF17389">
    <property type="entry name" value="Bac_rhamnosid6H"/>
    <property type="match status" value="1"/>
</dbReference>
<dbReference type="AlphaFoldDB" id="A0A1H8YJW5"/>
<proteinExistence type="predicted"/>
<feature type="chain" id="PRO_5038337258" description="alpha-L-rhamnosidase" evidence="4">
    <location>
        <begin position="28"/>
        <end position="1080"/>
    </location>
</feature>
<evidence type="ECO:0000259" key="6">
    <source>
        <dbReference type="Pfam" id="PF08531"/>
    </source>
</evidence>
<dbReference type="GO" id="GO:0030596">
    <property type="term" value="F:alpha-L-rhamnosidase activity"/>
    <property type="evidence" value="ECO:0007669"/>
    <property type="project" value="UniProtKB-EC"/>
</dbReference>
<dbReference type="InterPro" id="IPR035396">
    <property type="entry name" value="Bac_rhamnosid6H"/>
</dbReference>
<dbReference type="EMBL" id="FOEF01000020">
    <property type="protein sequence ID" value="SEP52341.1"/>
    <property type="molecule type" value="Genomic_DNA"/>
</dbReference>
<evidence type="ECO:0000256" key="1">
    <source>
        <dbReference type="ARBA" id="ARBA00001445"/>
    </source>
</evidence>
<dbReference type="RefSeq" id="WP_091625472.1">
    <property type="nucleotide sequence ID" value="NZ_FOEF01000020.1"/>
</dbReference>
<dbReference type="PANTHER" id="PTHR33307:SF6">
    <property type="entry name" value="ALPHA-RHAMNOSIDASE (EUROFUNG)-RELATED"/>
    <property type="match status" value="1"/>
</dbReference>
<dbReference type="STRING" id="394193.SAMN04489732_1204"/>
<comment type="catalytic activity">
    <reaction evidence="1">
        <text>Hydrolysis of terminal non-reducing alpha-L-rhamnose residues in alpha-L-rhamnosides.</text>
        <dbReference type="EC" id="3.2.1.40"/>
    </reaction>
</comment>
<dbReference type="Gene3D" id="2.60.120.560">
    <property type="entry name" value="Exo-inulinase, domain 1"/>
    <property type="match status" value="1"/>
</dbReference>
<protein>
    <recommendedName>
        <fullName evidence="2">alpha-L-rhamnosidase</fullName>
        <ecNumber evidence="2">3.2.1.40</ecNumber>
    </recommendedName>
</protein>
<dbReference type="InterPro" id="IPR008902">
    <property type="entry name" value="Rhamnosid_concanavalin"/>
</dbReference>
<dbReference type="Proteomes" id="UP000198582">
    <property type="component" value="Unassembled WGS sequence"/>
</dbReference>
<evidence type="ECO:0000259" key="7">
    <source>
        <dbReference type="Pfam" id="PF17389"/>
    </source>
</evidence>
<name>A0A1H8YJW5_9PSEU</name>
<evidence type="ECO:0000259" key="8">
    <source>
        <dbReference type="Pfam" id="PF17390"/>
    </source>
</evidence>
<dbReference type="Gene3D" id="1.50.10.10">
    <property type="match status" value="1"/>
</dbReference>
<dbReference type="InterPro" id="IPR035398">
    <property type="entry name" value="Bac_rhamnosid_C"/>
</dbReference>
<reference evidence="10" key="1">
    <citation type="submission" date="2016-10" db="EMBL/GenBank/DDBJ databases">
        <authorList>
            <person name="Varghese N."/>
            <person name="Submissions S."/>
        </authorList>
    </citation>
    <scope>NUCLEOTIDE SEQUENCE [LARGE SCALE GENOMIC DNA]</scope>
    <source>
        <strain evidence="10">DSM 44993</strain>
    </source>
</reference>
<dbReference type="SUPFAM" id="SSF48208">
    <property type="entry name" value="Six-hairpin glycosidases"/>
    <property type="match status" value="1"/>
</dbReference>
<feature type="signal peptide" evidence="4">
    <location>
        <begin position="1"/>
        <end position="27"/>
    </location>
</feature>
<dbReference type="InterPro" id="IPR016007">
    <property type="entry name" value="Alpha_rhamnosid"/>
</dbReference>
<dbReference type="Pfam" id="PF08531">
    <property type="entry name" value="Bac_rhamnosid_N"/>
    <property type="match status" value="1"/>
</dbReference>
<feature type="domain" description="Alpha-L-rhamnosidase concanavalin-like" evidence="5">
    <location>
        <begin position="534"/>
        <end position="634"/>
    </location>
</feature>
<dbReference type="InterPro" id="IPR013783">
    <property type="entry name" value="Ig-like_fold"/>
</dbReference>
<gene>
    <name evidence="9" type="ORF">SAMN04489732_1204</name>
</gene>
<sequence>MSGHRRPATVRAVVLLLVLVSSLLAGAPADAGSRAPARITVGDLRADNRSDPLGLDSALPSLSWKLWSGTRGDRQTAYRVLVAGTPDLLAKNRADVWDSGKIPKSDSTAVRYGGPALLPGHRYYWTVQAWDAQGNPSAPSAPAWMEPGPFTPADWAGAQWITPDTAGAYAWPDFGLDLDFTIAAAAAGVVFRAQDPGNYYLWQINTVTTPGKVMLRAHVRQNGAFRVLGETDLSPVLTPQNATARHHLRLTAQGATISTWIDGTLVDTRTDSTFGAGTIGFRASESQGIREDARYANLVVRDPAGKTLFSDDFSATPDPRFPGVPITDGQLDPQGDPTLLAQSSDAPMLRREFTLGKKVASARAYVHGLGLAELHLNGAKVGDHVLAPANTPYDRQDLYDSYDVTAQVHQGRNAAGIWLGNGYGARFSPYGFRWLGPEQAILSLAVTFTDGTRQTVTTDGAWRWSDGPIVTNDIYDGESYDARLQQNGWDRPGFDDAGWHPVRTAAAPGGALAASTAPPIRVVQTLPAVSLTQPRPGVYVYDFGQNFAGWERLRVAGPAGTTVRMRTAEELTADGMLDTATNRDAASADSYTLGPAPGTQTYEPRFTYHGFRYLEVTGYPGKPDPGSVLGVVAHADVASTGTFDTSDALLNRIWQNNRRAVLNNSMSLPTDNPVRDERTPPGMDVQAYHDASVLDFGMDSFYAQYLRALPPGTALPNDAGNAQQPDMGGGSVTLAWSLYEQYGDLPSLAAAYPLMKKFVDANAAAYPGLVWPDDRGFGDWCPPDRSPKANGGQGAPDAGDCFSERALVNTALSHQQAESVAKAAAALGNRQDAAHYQQLAGAIATAFNGHFLNADGAGYGDGRQTTGILPLAFGLVPPDRVQDVGNRLVDTILNRDHGHLDTGIFGTRYLPDALARIGRIDVARTVLGQPSYPGFGYQISRGATTPWEQWTYESGMETHDHAMFAGVNAPMYTQFAGISPAAPGYSAIAIAPQVPPGLGRVSASIDTVRGRVGSSWTHRGCRFDLTVTIPVNSTATVSVPAFDSPARVTATPGAVTLPGNPAAPRYSVGSGTWRFLVDHC</sequence>
<accession>A0A1H8YJW5</accession>
<dbReference type="OrthoDB" id="9761045at2"/>
<organism evidence="9 10">
    <name type="scientific">Amycolatopsis saalfeldensis</name>
    <dbReference type="NCBI Taxonomy" id="394193"/>
    <lineage>
        <taxon>Bacteria</taxon>
        <taxon>Bacillati</taxon>
        <taxon>Actinomycetota</taxon>
        <taxon>Actinomycetes</taxon>
        <taxon>Pseudonocardiales</taxon>
        <taxon>Pseudonocardiaceae</taxon>
        <taxon>Amycolatopsis</taxon>
    </lineage>
</organism>
<dbReference type="Pfam" id="PF17390">
    <property type="entry name" value="Bac_rhamnosid_C"/>
    <property type="match status" value="1"/>
</dbReference>
<dbReference type="InterPro" id="IPR008928">
    <property type="entry name" value="6-hairpin_glycosidase_sf"/>
</dbReference>
<dbReference type="EC" id="3.2.1.40" evidence="2"/>
<dbReference type="InterPro" id="IPR012341">
    <property type="entry name" value="6hp_glycosidase-like_sf"/>
</dbReference>
<keyword evidence="10" id="KW-1185">Reference proteome</keyword>
<evidence type="ECO:0000256" key="4">
    <source>
        <dbReference type="SAM" id="SignalP"/>
    </source>
</evidence>
<dbReference type="PANTHER" id="PTHR33307">
    <property type="entry name" value="ALPHA-RHAMNOSIDASE (EUROFUNG)"/>
    <property type="match status" value="1"/>
</dbReference>
<dbReference type="Gene3D" id="2.60.420.10">
    <property type="entry name" value="Maltose phosphorylase, domain 3"/>
    <property type="match status" value="1"/>
</dbReference>
<keyword evidence="4" id="KW-0732">Signal</keyword>
<dbReference type="PIRSF" id="PIRSF010631">
    <property type="entry name" value="A-rhamnsds"/>
    <property type="match status" value="1"/>
</dbReference>
<evidence type="ECO:0000256" key="2">
    <source>
        <dbReference type="ARBA" id="ARBA00012652"/>
    </source>
</evidence>
<dbReference type="Gene3D" id="2.60.120.260">
    <property type="entry name" value="Galactose-binding domain-like"/>
    <property type="match status" value="2"/>
</dbReference>
<dbReference type="Pfam" id="PF05592">
    <property type="entry name" value="Bac_rhamnosid"/>
    <property type="match status" value="1"/>
</dbReference>
<evidence type="ECO:0000313" key="10">
    <source>
        <dbReference type="Proteomes" id="UP000198582"/>
    </source>
</evidence>
<dbReference type="GO" id="GO:0005975">
    <property type="term" value="P:carbohydrate metabolic process"/>
    <property type="evidence" value="ECO:0007669"/>
    <property type="project" value="InterPro"/>
</dbReference>
<evidence type="ECO:0000259" key="5">
    <source>
        <dbReference type="Pfam" id="PF05592"/>
    </source>
</evidence>
<keyword evidence="3" id="KW-0378">Hydrolase</keyword>
<dbReference type="Pfam" id="PF25788">
    <property type="entry name" value="Ig_Rha78A_N"/>
    <property type="match status" value="1"/>
</dbReference>
<evidence type="ECO:0000313" key="9">
    <source>
        <dbReference type="EMBL" id="SEP52341.1"/>
    </source>
</evidence>
<feature type="domain" description="Alpha-L-rhamnosidase C-terminal" evidence="8">
    <location>
        <begin position="977"/>
        <end position="1041"/>
    </location>
</feature>
<dbReference type="Gene3D" id="2.60.40.10">
    <property type="entry name" value="Immunoglobulins"/>
    <property type="match status" value="1"/>
</dbReference>
<evidence type="ECO:0000256" key="3">
    <source>
        <dbReference type="ARBA" id="ARBA00022801"/>
    </source>
</evidence>